<dbReference type="EMBL" id="CM038913">
    <property type="protein sequence ID" value="KAH9556199.1"/>
    <property type="molecule type" value="Genomic_DNA"/>
</dbReference>
<name>A0ACB8HJ04_9BRYO</name>
<sequence>MAVSSQMINFTSQSSSAKSLCISIEHIESLPMAIGILKTECEVYPSSNRKATMPEKATSMATCSSH</sequence>
<evidence type="ECO:0000313" key="1">
    <source>
        <dbReference type="EMBL" id="KAH9556199.1"/>
    </source>
</evidence>
<dbReference type="Proteomes" id="UP000828922">
    <property type="component" value="Linkage Group LG07"/>
</dbReference>
<proteinExistence type="predicted"/>
<evidence type="ECO:0000313" key="2">
    <source>
        <dbReference type="Proteomes" id="UP000828922"/>
    </source>
</evidence>
<protein>
    <submittedName>
        <fullName evidence="1">Uncharacterized protein</fullName>
    </submittedName>
</protein>
<gene>
    <name evidence="1" type="ORF">CY35_07G013700</name>
</gene>
<reference evidence="2" key="1">
    <citation type="journal article" date="2022" name="New Phytol.">
        <title>Phylogenomic structure and speciation in an emerging model: the Sphagnum magellanicum complex (Bryophyta).</title>
        <authorList>
            <person name="Shaw A.J."/>
            <person name="Piatkowski B."/>
            <person name="Duffy A.M."/>
            <person name="Aguero B."/>
            <person name="Imwattana K."/>
            <person name="Nieto-Lugilde M."/>
            <person name="Healey A."/>
            <person name="Weston D.J."/>
            <person name="Patel M.N."/>
            <person name="Schmutz J."/>
            <person name="Grimwood J."/>
            <person name="Yavitt J.B."/>
            <person name="Hassel K."/>
            <person name="Stenoien H.K."/>
            <person name="Flatberg K.I."/>
            <person name="Bickford C.P."/>
            <person name="Hicks K.A."/>
        </authorList>
    </citation>
    <scope>NUCLEOTIDE SEQUENCE [LARGE SCALE GENOMIC DNA]</scope>
</reference>
<keyword evidence="2" id="KW-1185">Reference proteome</keyword>
<accession>A0ACB8HJ04</accession>
<organism evidence="1 2">
    <name type="scientific">Sphagnum magellanicum</name>
    <dbReference type="NCBI Taxonomy" id="128215"/>
    <lineage>
        <taxon>Eukaryota</taxon>
        <taxon>Viridiplantae</taxon>
        <taxon>Streptophyta</taxon>
        <taxon>Embryophyta</taxon>
        <taxon>Bryophyta</taxon>
        <taxon>Sphagnophytina</taxon>
        <taxon>Sphagnopsida</taxon>
        <taxon>Sphagnales</taxon>
        <taxon>Sphagnaceae</taxon>
        <taxon>Sphagnum</taxon>
    </lineage>
</organism>
<comment type="caution">
    <text evidence="1">The sequence shown here is derived from an EMBL/GenBank/DDBJ whole genome shotgun (WGS) entry which is preliminary data.</text>
</comment>